<protein>
    <submittedName>
        <fullName evidence="2">Uncharacterized protein</fullName>
    </submittedName>
</protein>
<evidence type="ECO:0000256" key="1">
    <source>
        <dbReference type="SAM" id="MobiDB-lite"/>
    </source>
</evidence>
<feature type="region of interest" description="Disordered" evidence="1">
    <location>
        <begin position="141"/>
        <end position="164"/>
    </location>
</feature>
<name>A0A7S1UK98_9STRA</name>
<evidence type="ECO:0000313" key="2">
    <source>
        <dbReference type="EMBL" id="CAD9270728.1"/>
    </source>
</evidence>
<reference evidence="2" key="1">
    <citation type="submission" date="2021-01" db="EMBL/GenBank/DDBJ databases">
        <authorList>
            <person name="Corre E."/>
            <person name="Pelletier E."/>
            <person name="Niang G."/>
            <person name="Scheremetjew M."/>
            <person name="Finn R."/>
            <person name="Kale V."/>
            <person name="Holt S."/>
            <person name="Cochrane G."/>
            <person name="Meng A."/>
            <person name="Brown T."/>
            <person name="Cohen L."/>
        </authorList>
    </citation>
    <scope>NUCLEOTIDE SEQUENCE</scope>
    <source>
        <strain evidence="2">CCMP2877</strain>
    </source>
</reference>
<dbReference type="AlphaFoldDB" id="A0A7S1UK98"/>
<accession>A0A7S1UK98</accession>
<organism evidence="2">
    <name type="scientific">Phaeomonas parva</name>
    <dbReference type="NCBI Taxonomy" id="124430"/>
    <lineage>
        <taxon>Eukaryota</taxon>
        <taxon>Sar</taxon>
        <taxon>Stramenopiles</taxon>
        <taxon>Ochrophyta</taxon>
        <taxon>Pinguiophyceae</taxon>
        <taxon>Pinguiochrysidales</taxon>
        <taxon>Pinguiochrysidaceae</taxon>
        <taxon>Phaeomonas</taxon>
    </lineage>
</organism>
<gene>
    <name evidence="2" type="ORF">PPAR1163_LOCUS29167</name>
</gene>
<dbReference type="EMBL" id="HBGJ01046343">
    <property type="protein sequence ID" value="CAD9270728.1"/>
    <property type="molecule type" value="Transcribed_RNA"/>
</dbReference>
<proteinExistence type="predicted"/>
<sequence length="341" mass="36561">MAWGADTLAGHGGSGTPATRRVVAVSAENLVASVEADGYPSPGFPLAFEASYFHTKPVLYDVDRDEKPDALVIDTDGRARWFGLYPQLEEASRENDLDVHAFQLPKLHVLRDWHTQVGGPEEEKEGAGRRAKFNTDSSYFGWQTSGAPAPPAPTGGGGSDFGMARGERQGRKLLQFEDGDSPDDGADAVDGVADGEAEAEGDPYDDPYGYGYGGEDFYGDQGPGFGYGYGLDYAEDDFYAGEDGWKRRGDGSASNFVAVDPHVLADPVAADVTGDGFKEVIVGASYFFDAALYSAESPPEAGVDPSRFMASALTAYDLHRRQTLWNLHLDLSVDGYQAPEP</sequence>